<name>A0ABW4RQF9_9BACL</name>
<organism evidence="2 3">
    <name type="scientific">Paenibacillus wenxiniae</name>
    <dbReference type="NCBI Taxonomy" id="1636843"/>
    <lineage>
        <taxon>Bacteria</taxon>
        <taxon>Bacillati</taxon>
        <taxon>Bacillota</taxon>
        <taxon>Bacilli</taxon>
        <taxon>Bacillales</taxon>
        <taxon>Paenibacillaceae</taxon>
        <taxon>Paenibacillus</taxon>
    </lineage>
</organism>
<dbReference type="PANTHER" id="PTHR43685:SF2">
    <property type="entry name" value="GLYCOSYLTRANSFERASE 2-LIKE DOMAIN-CONTAINING PROTEIN"/>
    <property type="match status" value="1"/>
</dbReference>
<comment type="caution">
    <text evidence="2">The sequence shown here is derived from an EMBL/GenBank/DDBJ whole genome shotgun (WGS) entry which is preliminary data.</text>
</comment>
<dbReference type="InterPro" id="IPR050834">
    <property type="entry name" value="Glycosyltransf_2"/>
</dbReference>
<dbReference type="Gene3D" id="3.90.550.10">
    <property type="entry name" value="Spore Coat Polysaccharide Biosynthesis Protein SpsA, Chain A"/>
    <property type="match status" value="1"/>
</dbReference>
<evidence type="ECO:0000313" key="2">
    <source>
        <dbReference type="EMBL" id="MFD1887703.1"/>
    </source>
</evidence>
<dbReference type="EMBL" id="JBHUEH010000032">
    <property type="protein sequence ID" value="MFD1887703.1"/>
    <property type="molecule type" value="Genomic_DNA"/>
</dbReference>
<dbReference type="InterPro" id="IPR029044">
    <property type="entry name" value="Nucleotide-diphossugar_trans"/>
</dbReference>
<dbReference type="RefSeq" id="WP_347324002.1">
    <property type="nucleotide sequence ID" value="NZ_JBCGUH010000002.1"/>
</dbReference>
<dbReference type="InterPro" id="IPR001173">
    <property type="entry name" value="Glyco_trans_2-like"/>
</dbReference>
<evidence type="ECO:0000259" key="1">
    <source>
        <dbReference type="Pfam" id="PF00535"/>
    </source>
</evidence>
<dbReference type="Pfam" id="PF00535">
    <property type="entry name" value="Glycos_transf_2"/>
    <property type="match status" value="1"/>
</dbReference>
<gene>
    <name evidence="2" type="ORF">ACFSC9_19680</name>
</gene>
<dbReference type="SUPFAM" id="SSF53448">
    <property type="entry name" value="Nucleotide-diphospho-sugar transferases"/>
    <property type="match status" value="1"/>
</dbReference>
<dbReference type="PANTHER" id="PTHR43685">
    <property type="entry name" value="GLYCOSYLTRANSFERASE"/>
    <property type="match status" value="1"/>
</dbReference>
<evidence type="ECO:0000313" key="3">
    <source>
        <dbReference type="Proteomes" id="UP001597233"/>
    </source>
</evidence>
<sequence length="262" mass="30002">MDLTVLIAVATDQRIESCIHSVDEDCEILVVANGASDEILNLLKTIQKHKQNLKIISIEERNLSKARDVGMHAALYNKVILMDSDCIFKKGAIRQFYNAMDNEYIVNGRINFLSNNWQSNIVKQAREYLNNPSNTGFAFAPALGLRKDILTHIESYYFDHEIRWVEDAELNIRIRKSNLKIFALPSAEIYHVPLKIKQDLKAAFYYGTGKRIGVEKGIMQGVGAFWKDIPHILRDKGISTAIFMIVWNLIYTSGYMLQPYLK</sequence>
<dbReference type="Proteomes" id="UP001597233">
    <property type="component" value="Unassembled WGS sequence"/>
</dbReference>
<accession>A0ABW4RQF9</accession>
<protein>
    <submittedName>
        <fullName evidence="2">Glycosyltransferase family 2 protein</fullName>
    </submittedName>
</protein>
<reference evidence="3" key="1">
    <citation type="journal article" date="2019" name="Int. J. Syst. Evol. Microbiol.">
        <title>The Global Catalogue of Microorganisms (GCM) 10K type strain sequencing project: providing services to taxonomists for standard genome sequencing and annotation.</title>
        <authorList>
            <consortium name="The Broad Institute Genomics Platform"/>
            <consortium name="The Broad Institute Genome Sequencing Center for Infectious Disease"/>
            <person name="Wu L."/>
            <person name="Ma J."/>
        </authorList>
    </citation>
    <scope>NUCLEOTIDE SEQUENCE [LARGE SCALE GENOMIC DNA]</scope>
    <source>
        <strain evidence="3">CCUG 54950</strain>
    </source>
</reference>
<proteinExistence type="predicted"/>
<feature type="domain" description="Glycosyltransferase 2-like" evidence="1">
    <location>
        <begin position="14"/>
        <end position="148"/>
    </location>
</feature>
<keyword evidence="3" id="KW-1185">Reference proteome</keyword>